<gene>
    <name evidence="1" type="ORF">FOQG_18825</name>
</gene>
<accession>X0BD57</accession>
<reference evidence="1 2" key="1">
    <citation type="submission" date="2011-11" db="EMBL/GenBank/DDBJ databases">
        <title>The Genome Sequence of Fusarium oxysporum PHW815.</title>
        <authorList>
            <consortium name="The Broad Institute Genome Sequencing Platform"/>
            <person name="Ma L.-J."/>
            <person name="Gale L.R."/>
            <person name="Schwartz D.C."/>
            <person name="Zhou S."/>
            <person name="Corby-Kistler H."/>
            <person name="Young S.K."/>
            <person name="Zeng Q."/>
            <person name="Gargeya S."/>
            <person name="Fitzgerald M."/>
            <person name="Haas B."/>
            <person name="Abouelleil A."/>
            <person name="Alvarado L."/>
            <person name="Arachchi H.M."/>
            <person name="Berlin A."/>
            <person name="Brown A."/>
            <person name="Chapman S.B."/>
            <person name="Chen Z."/>
            <person name="Dunbar C."/>
            <person name="Freedman E."/>
            <person name="Gearin G."/>
            <person name="Goldberg J."/>
            <person name="Griggs A."/>
            <person name="Gujja S."/>
            <person name="Heiman D."/>
            <person name="Howarth C."/>
            <person name="Larson L."/>
            <person name="Lui A."/>
            <person name="MacDonald P.J.P."/>
            <person name="Montmayeur A."/>
            <person name="Murphy C."/>
            <person name="Neiman D."/>
            <person name="Pearson M."/>
            <person name="Priest M."/>
            <person name="Roberts A."/>
            <person name="Saif S."/>
            <person name="Shea T."/>
            <person name="Shenoy N."/>
            <person name="Sisk P."/>
            <person name="Stolte C."/>
            <person name="Sykes S."/>
            <person name="Wortman J."/>
            <person name="Nusbaum C."/>
            <person name="Birren B."/>
        </authorList>
    </citation>
    <scope>NUCLEOTIDE SEQUENCE [LARGE SCALE GENOMIC DNA]</scope>
    <source>
        <strain evidence="1 2">54005</strain>
    </source>
</reference>
<evidence type="ECO:0000313" key="2">
    <source>
        <dbReference type="Proteomes" id="UP000030663"/>
    </source>
</evidence>
<dbReference type="HOGENOM" id="CLU_2427132_0_0_1"/>
<keyword evidence="2" id="KW-1185">Reference proteome</keyword>
<dbReference type="EMBL" id="KI979510">
    <property type="protein sequence ID" value="EXK76434.1"/>
    <property type="molecule type" value="Genomic_DNA"/>
</dbReference>
<organism evidence="1 2">
    <name type="scientific">Fusarium oxysporum f. sp. raphani 54005</name>
    <dbReference type="NCBI Taxonomy" id="1089458"/>
    <lineage>
        <taxon>Eukaryota</taxon>
        <taxon>Fungi</taxon>
        <taxon>Dikarya</taxon>
        <taxon>Ascomycota</taxon>
        <taxon>Pezizomycotina</taxon>
        <taxon>Sordariomycetes</taxon>
        <taxon>Hypocreomycetidae</taxon>
        <taxon>Hypocreales</taxon>
        <taxon>Nectriaceae</taxon>
        <taxon>Fusarium</taxon>
        <taxon>Fusarium oxysporum species complex</taxon>
    </lineage>
</organism>
<protein>
    <submittedName>
        <fullName evidence="1">Uncharacterized protein</fullName>
    </submittedName>
</protein>
<name>X0BD57_FUSOX</name>
<evidence type="ECO:0000313" key="1">
    <source>
        <dbReference type="EMBL" id="EXK76434.1"/>
    </source>
</evidence>
<dbReference type="Proteomes" id="UP000030663">
    <property type="component" value="Unassembled WGS sequence"/>
</dbReference>
<dbReference type="AlphaFoldDB" id="X0BD57"/>
<proteinExistence type="predicted"/>
<sequence>MPKLSCSVKLLVFKTLFQSPLYSVFAASKEIVDRDKDVVKTPVSNLSGVWESSDDLFSRNASRCLKSNVGKGGQALSCIEASLISSNTYFW</sequence>